<dbReference type="PANTHER" id="PTHR11409">
    <property type="entry name" value="ADENOSINE DEAMINASE"/>
    <property type="match status" value="1"/>
</dbReference>
<dbReference type="Proteomes" id="UP001515500">
    <property type="component" value="Chromosome 15"/>
</dbReference>
<evidence type="ECO:0000256" key="1">
    <source>
        <dbReference type="ARBA" id="ARBA00001947"/>
    </source>
</evidence>
<evidence type="ECO:0000256" key="2">
    <source>
        <dbReference type="ARBA" id="ARBA00006676"/>
    </source>
</evidence>
<accession>A0AB40CLB6</accession>
<reference evidence="10" key="1">
    <citation type="submission" date="2025-08" db="UniProtKB">
        <authorList>
            <consortium name="RefSeq"/>
        </authorList>
    </citation>
    <scope>IDENTIFICATION</scope>
</reference>
<name>A0AB40CLB6_DIOCR</name>
<organism evidence="9 10">
    <name type="scientific">Dioscorea cayennensis subsp. rotundata</name>
    <name type="common">White Guinea yam</name>
    <name type="synonym">Dioscorea rotundata</name>
    <dbReference type="NCBI Taxonomy" id="55577"/>
    <lineage>
        <taxon>Eukaryota</taxon>
        <taxon>Viridiplantae</taxon>
        <taxon>Streptophyta</taxon>
        <taxon>Embryophyta</taxon>
        <taxon>Tracheophyta</taxon>
        <taxon>Spermatophyta</taxon>
        <taxon>Magnoliopsida</taxon>
        <taxon>Liliopsida</taxon>
        <taxon>Dioscoreales</taxon>
        <taxon>Dioscoreaceae</taxon>
        <taxon>Dioscorea</taxon>
    </lineage>
</organism>
<evidence type="ECO:0000256" key="4">
    <source>
        <dbReference type="ARBA" id="ARBA00022801"/>
    </source>
</evidence>
<dbReference type="InterPro" id="IPR001365">
    <property type="entry name" value="A_deaminase_dom"/>
</dbReference>
<comment type="catalytic activity">
    <reaction evidence="7">
        <text>N(6)-methyl-AMP + H2O + H(+) = IMP + methylamine</text>
        <dbReference type="Rhea" id="RHEA:16001"/>
        <dbReference type="ChEBI" id="CHEBI:15377"/>
        <dbReference type="ChEBI" id="CHEBI:15378"/>
        <dbReference type="ChEBI" id="CHEBI:58053"/>
        <dbReference type="ChEBI" id="CHEBI:59338"/>
        <dbReference type="ChEBI" id="CHEBI:144842"/>
    </reaction>
    <physiologicalReaction direction="left-to-right" evidence="7">
        <dbReference type="Rhea" id="RHEA:16002"/>
    </physiologicalReaction>
</comment>
<dbReference type="InterPro" id="IPR006330">
    <property type="entry name" value="Ado/ade_deaminase"/>
</dbReference>
<keyword evidence="4" id="KW-0378">Hydrolase</keyword>
<sequence length="366" mass="42030">MEMEELCRELPKIELHAHLNGSVRDSTLLELAKVLGEQGAIDFSEVEGLIKRRGRSLKECFRLFDIYHKITTDHATVTRITQEVVEDFAAENVVYLELRTTPKQNKAKEMTKRSYVEAVIDGLTAVDSVEVAFLPSTVNARNLTNFLPNEVTYNQTQRKKIFVRLLLSIDRRETTAAAMETVNLALEMKDKGVIGIDLSGNPEVGEWQTFLPALQYAKQKGLQVTLHCGEVRNNREIHSMLDFYPQRIGHACYLEEEHWEKLKVSKIPVEICLTSNLRTERITSFKEHHFADLYKAKHPVSLCTDDVGLFSTTLSNEYYLAASTFEFNKEQVYQLSRNVIEFVFADDEVKRTLAEIYDAAERRFIL</sequence>
<dbReference type="GO" id="GO:0006154">
    <property type="term" value="P:adenosine catabolic process"/>
    <property type="evidence" value="ECO:0007669"/>
    <property type="project" value="TreeGrafter"/>
</dbReference>
<dbReference type="FunFam" id="3.20.20.140:FF:000050">
    <property type="entry name" value="Adenosine/AMP deaminase family protein"/>
    <property type="match status" value="1"/>
</dbReference>
<dbReference type="RefSeq" id="XP_039139561.1">
    <property type="nucleotide sequence ID" value="XM_039283627.1"/>
</dbReference>
<feature type="domain" description="Adenosine deaminase" evidence="8">
    <location>
        <begin position="11"/>
        <end position="355"/>
    </location>
</feature>
<evidence type="ECO:0000256" key="6">
    <source>
        <dbReference type="ARBA" id="ARBA00023080"/>
    </source>
</evidence>
<dbReference type="GO" id="GO:0004000">
    <property type="term" value="F:adenosine deaminase activity"/>
    <property type="evidence" value="ECO:0007669"/>
    <property type="project" value="TreeGrafter"/>
</dbReference>
<keyword evidence="3" id="KW-0479">Metal-binding</keyword>
<dbReference type="Gene3D" id="3.20.20.140">
    <property type="entry name" value="Metal-dependent hydrolases"/>
    <property type="match status" value="1"/>
</dbReference>
<protein>
    <submittedName>
        <fullName evidence="10">N6-mAMP deaminase</fullName>
    </submittedName>
</protein>
<dbReference type="AlphaFoldDB" id="A0AB40CLB6"/>
<evidence type="ECO:0000256" key="3">
    <source>
        <dbReference type="ARBA" id="ARBA00022723"/>
    </source>
</evidence>
<dbReference type="InterPro" id="IPR032466">
    <property type="entry name" value="Metal_Hydrolase"/>
</dbReference>
<dbReference type="SUPFAM" id="SSF51556">
    <property type="entry name" value="Metallo-dependent hydrolases"/>
    <property type="match status" value="1"/>
</dbReference>
<keyword evidence="9" id="KW-1185">Reference proteome</keyword>
<keyword evidence="5" id="KW-0862">Zinc</keyword>
<dbReference type="GO" id="GO:0009117">
    <property type="term" value="P:nucleotide metabolic process"/>
    <property type="evidence" value="ECO:0007669"/>
    <property type="project" value="UniProtKB-KW"/>
</dbReference>
<evidence type="ECO:0000313" key="9">
    <source>
        <dbReference type="Proteomes" id="UP001515500"/>
    </source>
</evidence>
<comment type="similarity">
    <text evidence="2">Belongs to the metallo-dependent hydrolases superfamily. Adenosine and AMP deaminases family.</text>
</comment>
<dbReference type="GO" id="GO:0046103">
    <property type="term" value="P:inosine biosynthetic process"/>
    <property type="evidence" value="ECO:0007669"/>
    <property type="project" value="TreeGrafter"/>
</dbReference>
<dbReference type="PANTHER" id="PTHR11409:SF42">
    <property type="entry name" value="ADENOSINE DEAMINASE-LIKE PROTEIN"/>
    <property type="match status" value="1"/>
</dbReference>
<comment type="cofactor">
    <cofactor evidence="1">
        <name>Zn(2+)</name>
        <dbReference type="ChEBI" id="CHEBI:29105"/>
    </cofactor>
</comment>
<dbReference type="GO" id="GO:0046872">
    <property type="term" value="F:metal ion binding"/>
    <property type="evidence" value="ECO:0007669"/>
    <property type="project" value="UniProtKB-KW"/>
</dbReference>
<keyword evidence="6" id="KW-0546">Nucleotide metabolism</keyword>
<evidence type="ECO:0000256" key="5">
    <source>
        <dbReference type="ARBA" id="ARBA00022833"/>
    </source>
</evidence>
<proteinExistence type="inferred from homology"/>
<evidence type="ECO:0000313" key="10">
    <source>
        <dbReference type="RefSeq" id="XP_039139561.1"/>
    </source>
</evidence>
<dbReference type="GeneID" id="120276892"/>
<dbReference type="Pfam" id="PF00962">
    <property type="entry name" value="A_deaminase"/>
    <property type="match status" value="1"/>
</dbReference>
<evidence type="ECO:0000259" key="8">
    <source>
        <dbReference type="Pfam" id="PF00962"/>
    </source>
</evidence>
<gene>
    <name evidence="10" type="primary">LOC120276892</name>
</gene>
<dbReference type="CDD" id="cd00443">
    <property type="entry name" value="ADA_AMPD"/>
    <property type="match status" value="1"/>
</dbReference>
<evidence type="ECO:0000256" key="7">
    <source>
        <dbReference type="ARBA" id="ARBA00048787"/>
    </source>
</evidence>